<feature type="transmembrane region" description="Helical" evidence="2">
    <location>
        <begin position="1051"/>
        <end position="1069"/>
    </location>
</feature>
<feature type="transmembrane region" description="Helical" evidence="2">
    <location>
        <begin position="202"/>
        <end position="225"/>
    </location>
</feature>
<feature type="compositionally biased region" description="Basic and acidic residues" evidence="1">
    <location>
        <begin position="630"/>
        <end position="642"/>
    </location>
</feature>
<feature type="transmembrane region" description="Helical" evidence="2">
    <location>
        <begin position="798"/>
        <end position="824"/>
    </location>
</feature>
<dbReference type="HOGENOM" id="CLU_005496_0_0_1"/>
<dbReference type="Pfam" id="PF02714">
    <property type="entry name" value="RSN1_7TM"/>
    <property type="match status" value="1"/>
</dbReference>
<name>A0A0C9W343_SPHS4</name>
<dbReference type="GO" id="GO:0005227">
    <property type="term" value="F:calcium-activated cation channel activity"/>
    <property type="evidence" value="ECO:0007669"/>
    <property type="project" value="InterPro"/>
</dbReference>
<dbReference type="AlphaFoldDB" id="A0A0C9W343"/>
<dbReference type="EMBL" id="KN837111">
    <property type="protein sequence ID" value="KIJ45476.1"/>
    <property type="molecule type" value="Genomic_DNA"/>
</dbReference>
<dbReference type="InterPro" id="IPR003864">
    <property type="entry name" value="CSC1/OSCA1-like_7TM"/>
</dbReference>
<feature type="transmembrane region" description="Helical" evidence="2">
    <location>
        <begin position="106"/>
        <end position="130"/>
    </location>
</feature>
<feature type="region of interest" description="Disordered" evidence="1">
    <location>
        <begin position="578"/>
        <end position="696"/>
    </location>
</feature>
<dbReference type="Proteomes" id="UP000054279">
    <property type="component" value="Unassembled WGS sequence"/>
</dbReference>
<keyword evidence="2" id="KW-1133">Transmembrane helix</keyword>
<feature type="transmembrane region" description="Helical" evidence="2">
    <location>
        <begin position="933"/>
        <end position="956"/>
    </location>
</feature>
<feature type="transmembrane region" description="Helical" evidence="2">
    <location>
        <begin position="844"/>
        <end position="871"/>
    </location>
</feature>
<sequence>MTTSTTPTLFTTDTNSSPSSISSSPIPEPSPSSPDSPTPTSVQTVPSPSISTPLSAPSGLLPTTIPSPTFTSHSFTFIPESSQTASGNLASLSHSICLGKGIDVTAIGVVATTILSSLVGLLLWILFAFLRPRFRQVYAVREWFVSSELRPKPLGNAFWAFLWPSVPLIPSLTDTGALDTRSGKRRNAVQFLSDEELAQRTLWHAFLTVLTWSIVGLAGALPLYLLRTPCVAESAPSEQFGGQYSTLHDLSLLRLLNLLDDKNITTTGISSFAKRAIVDGTNLRHFTEVRLIILAVLVVAASSIPAAIKLLHEFTKLVNYRKLWIEYKCDNVEMAWLRKADTMCFDGWGENQIKDYLTDIGLSQGFRNGSEANGNSSGVGMNGRSQRSYANRVAEEKPLPEIDIQSLFTISDTYRLSELVDERDLILNHLELAEIQYIKSFRQSTPSSSVADLEVPEEIPEPSTNIKLQISRPKALGGSSKSRSPYPRRRRAYNSATPTSYVAPSSYYRLRDVRGISRLSTSSGGDESLAQRISQRVIGSRFQEIQRDSVAFGRMPLGSHVQLDGQTGTLAPVQYSEEHFRHGPNGPMNADYIPGEPHSENRNSGYVYESPEGQSTLHGGPSTVPEEDELRSSELRSSDLRSSEPMSTPDELPPLPRVNPRPPRLETPLSLDRRSTFPIRSRVPENAVDGDDLPPPHMRLQTQRPFVRPVSGMDHDELGAVYDEIRQWRSRLKAINVEIAEAQEECYNQIAQGVNVKGWLLLGRGLRFLPNVHMIEGRSKEDIRYGDLQIDQSKIDGVAFWTVVVGVAVLLGAAVIAVVGLAVSPGPGVAHYLSFLSPLSNNNQLGSAIATTLAPAVAVTLFICLAVYIIHNAAGSYGPASVSASQIRGFKATFVLLCIVSCIWIVTIGGLVFSLESFATGTGRTHSVANGSIYFATFLLVMVINVAIISPALLLLQPFHLWRIKSLEKGAATPRQRFRVLYPRSYDPTFAMSCCLVAVMFAATFSVIFPLIGPAVCLLLLLTLIAHRYLIGYVFARTHSSQTGGLLQIWLLRRFADLVALQPLLLGLILLTRKLWVLGGILVGAAALLLALVETYASYKLRSPGINSLQEPARESLSRLQETIRSGNSQLPADADLTNSSRRLPPLPRSSLASVLEMMSLTLAVTPPSAKFRGPVPLSTEDLDDLTATEQAARTNPNAPPRLPTLAFLTHNEEMQSIMYAPELIAPPPIIWLPNDRSGVAQSEAADLMRFHGLKAILDITSLDSLPQ</sequence>
<feature type="compositionally biased region" description="Pro residues" evidence="1">
    <location>
        <begin position="26"/>
        <end position="37"/>
    </location>
</feature>
<feature type="transmembrane region" description="Helical" evidence="2">
    <location>
        <begin position="1075"/>
        <end position="1093"/>
    </location>
</feature>
<reference evidence="4 5" key="1">
    <citation type="submission" date="2014-06" db="EMBL/GenBank/DDBJ databases">
        <title>Evolutionary Origins and Diversification of the Mycorrhizal Mutualists.</title>
        <authorList>
            <consortium name="DOE Joint Genome Institute"/>
            <consortium name="Mycorrhizal Genomics Consortium"/>
            <person name="Kohler A."/>
            <person name="Kuo A."/>
            <person name="Nagy L.G."/>
            <person name="Floudas D."/>
            <person name="Copeland A."/>
            <person name="Barry K.W."/>
            <person name="Cichocki N."/>
            <person name="Veneault-Fourrey C."/>
            <person name="LaButti K."/>
            <person name="Lindquist E.A."/>
            <person name="Lipzen A."/>
            <person name="Lundell T."/>
            <person name="Morin E."/>
            <person name="Murat C."/>
            <person name="Riley R."/>
            <person name="Ohm R."/>
            <person name="Sun H."/>
            <person name="Tunlid A."/>
            <person name="Henrissat B."/>
            <person name="Grigoriev I.V."/>
            <person name="Hibbett D.S."/>
            <person name="Martin F."/>
        </authorList>
    </citation>
    <scope>NUCLEOTIDE SEQUENCE [LARGE SCALE GENOMIC DNA]</scope>
    <source>
        <strain evidence="4 5">SS14</strain>
    </source>
</reference>
<gene>
    <name evidence="4" type="ORF">M422DRAFT_59699</name>
</gene>
<feature type="transmembrane region" description="Helical" evidence="2">
    <location>
        <begin position="1011"/>
        <end position="1030"/>
    </location>
</feature>
<feature type="region of interest" description="Disordered" evidence="1">
    <location>
        <begin position="1"/>
        <end position="58"/>
    </location>
</feature>
<keyword evidence="2" id="KW-0472">Membrane</keyword>
<feature type="compositionally biased region" description="Low complexity" evidence="1">
    <location>
        <begin position="1"/>
        <end position="25"/>
    </location>
</feature>
<protein>
    <recommendedName>
        <fullName evidence="3">CSC1/OSCA1-like 7TM region domain-containing protein</fullName>
    </recommendedName>
</protein>
<dbReference type="OrthoDB" id="2591106at2759"/>
<dbReference type="PANTHER" id="PTHR13018:SF5">
    <property type="entry name" value="RE44586P"/>
    <property type="match status" value="1"/>
</dbReference>
<keyword evidence="2" id="KW-0812">Transmembrane</keyword>
<evidence type="ECO:0000313" key="4">
    <source>
        <dbReference type="EMBL" id="KIJ45476.1"/>
    </source>
</evidence>
<feature type="transmembrane region" description="Helical" evidence="2">
    <location>
        <begin position="985"/>
        <end position="1005"/>
    </location>
</feature>
<accession>A0A0C9W343</accession>
<dbReference type="PANTHER" id="PTHR13018">
    <property type="entry name" value="PROBABLE MEMBRANE PROTEIN DUF221-RELATED"/>
    <property type="match status" value="1"/>
</dbReference>
<evidence type="ECO:0000256" key="2">
    <source>
        <dbReference type="SAM" id="Phobius"/>
    </source>
</evidence>
<evidence type="ECO:0000313" key="5">
    <source>
        <dbReference type="Proteomes" id="UP000054279"/>
    </source>
</evidence>
<keyword evidence="5" id="KW-1185">Reference proteome</keyword>
<feature type="compositionally biased region" description="Low complexity" evidence="1">
    <location>
        <begin position="38"/>
        <end position="53"/>
    </location>
</feature>
<feature type="transmembrane region" description="Helical" evidence="2">
    <location>
        <begin position="291"/>
        <end position="311"/>
    </location>
</feature>
<feature type="domain" description="CSC1/OSCA1-like 7TM region" evidence="3">
    <location>
        <begin position="801"/>
        <end position="1068"/>
    </location>
</feature>
<evidence type="ECO:0000259" key="3">
    <source>
        <dbReference type="Pfam" id="PF02714"/>
    </source>
</evidence>
<dbReference type="InterPro" id="IPR045122">
    <property type="entry name" value="Csc1-like"/>
</dbReference>
<proteinExistence type="predicted"/>
<organism evidence="4 5">
    <name type="scientific">Sphaerobolus stellatus (strain SS14)</name>
    <dbReference type="NCBI Taxonomy" id="990650"/>
    <lineage>
        <taxon>Eukaryota</taxon>
        <taxon>Fungi</taxon>
        <taxon>Dikarya</taxon>
        <taxon>Basidiomycota</taxon>
        <taxon>Agaricomycotina</taxon>
        <taxon>Agaricomycetes</taxon>
        <taxon>Phallomycetidae</taxon>
        <taxon>Geastrales</taxon>
        <taxon>Sphaerobolaceae</taxon>
        <taxon>Sphaerobolus</taxon>
    </lineage>
</organism>
<feature type="region of interest" description="Disordered" evidence="1">
    <location>
        <begin position="452"/>
        <end position="497"/>
    </location>
</feature>
<feature type="compositionally biased region" description="Pro residues" evidence="1">
    <location>
        <begin position="651"/>
        <end position="662"/>
    </location>
</feature>
<dbReference type="GO" id="GO:0005886">
    <property type="term" value="C:plasma membrane"/>
    <property type="evidence" value="ECO:0007669"/>
    <property type="project" value="TreeGrafter"/>
</dbReference>
<feature type="transmembrane region" description="Helical" evidence="2">
    <location>
        <begin position="892"/>
        <end position="913"/>
    </location>
</feature>
<evidence type="ECO:0000256" key="1">
    <source>
        <dbReference type="SAM" id="MobiDB-lite"/>
    </source>
</evidence>